<evidence type="ECO:0000256" key="14">
    <source>
        <dbReference type="ARBA" id="ARBA00050532"/>
    </source>
</evidence>
<proteinExistence type="inferred from homology"/>
<dbReference type="EMBL" id="OIVN01000153">
    <property type="protein sequence ID" value="SPC75308.1"/>
    <property type="molecule type" value="Genomic_DNA"/>
</dbReference>
<protein>
    <recommendedName>
        <fullName evidence="7">Acetylornithine deacetylase</fullName>
        <ecNumber evidence="6">3.5.1.16</ecNumber>
    </recommendedName>
    <alternativeName>
        <fullName evidence="15">N-acetylornithinase</fullName>
    </alternativeName>
</protein>
<accession>A0A2N9EKL4</accession>
<keyword evidence="13" id="KW-0170">Cobalt</keyword>
<evidence type="ECO:0000256" key="10">
    <source>
        <dbReference type="ARBA" id="ARBA00022723"/>
    </source>
</evidence>
<evidence type="ECO:0000256" key="11">
    <source>
        <dbReference type="ARBA" id="ARBA00022801"/>
    </source>
</evidence>
<dbReference type="CDD" id="cd08012">
    <property type="entry name" value="M20_ArgE-related"/>
    <property type="match status" value="1"/>
</dbReference>
<keyword evidence="11" id="KW-0378">Hydrolase</keyword>
<dbReference type="InterPro" id="IPR013103">
    <property type="entry name" value="RVT_2"/>
</dbReference>
<dbReference type="FunFam" id="3.40.630.10:FF:000119">
    <property type="entry name" value="Acetylornithine deacetylase, putative"/>
    <property type="match status" value="1"/>
</dbReference>
<comment type="similarity">
    <text evidence="4">Belongs to the peptidase M20A family. ArgE subfamily.</text>
</comment>
<dbReference type="Pfam" id="PF07727">
    <property type="entry name" value="RVT_2"/>
    <property type="match status" value="1"/>
</dbReference>
<comment type="cofactor">
    <cofactor evidence="2">
        <name>Zn(2+)</name>
        <dbReference type="ChEBI" id="CHEBI:29105"/>
    </cofactor>
</comment>
<dbReference type="InterPro" id="IPR057670">
    <property type="entry name" value="SH3_retrovirus"/>
</dbReference>
<evidence type="ECO:0000256" key="16">
    <source>
        <dbReference type="SAM" id="MobiDB-lite"/>
    </source>
</evidence>
<evidence type="ECO:0000256" key="8">
    <source>
        <dbReference type="ARBA" id="ARBA00022571"/>
    </source>
</evidence>
<dbReference type="GO" id="GO:0006526">
    <property type="term" value="P:L-arginine biosynthetic process"/>
    <property type="evidence" value="ECO:0007669"/>
    <property type="project" value="UniProtKB-KW"/>
</dbReference>
<dbReference type="Gene3D" id="3.30.70.360">
    <property type="match status" value="1"/>
</dbReference>
<keyword evidence="9" id="KW-0028">Amino-acid biosynthesis</keyword>
<feature type="domain" description="Retroviral polymerase SH3-like" evidence="19">
    <location>
        <begin position="38"/>
        <end position="99"/>
    </location>
</feature>
<evidence type="ECO:0000256" key="9">
    <source>
        <dbReference type="ARBA" id="ARBA00022605"/>
    </source>
</evidence>
<evidence type="ECO:0000256" key="5">
    <source>
        <dbReference type="ARBA" id="ARBA00011738"/>
    </source>
</evidence>
<evidence type="ECO:0000313" key="20">
    <source>
        <dbReference type="EMBL" id="SPC75308.1"/>
    </source>
</evidence>
<evidence type="ECO:0000256" key="6">
    <source>
        <dbReference type="ARBA" id="ARBA00011916"/>
    </source>
</evidence>
<evidence type="ECO:0000259" key="17">
    <source>
        <dbReference type="Pfam" id="PF07687"/>
    </source>
</evidence>
<evidence type="ECO:0000256" key="2">
    <source>
        <dbReference type="ARBA" id="ARBA00001947"/>
    </source>
</evidence>
<dbReference type="PANTHER" id="PTHR43808">
    <property type="entry name" value="ACETYLORNITHINE DEACETYLASE"/>
    <property type="match status" value="1"/>
</dbReference>
<evidence type="ECO:0000256" key="15">
    <source>
        <dbReference type="ARBA" id="ARBA00081906"/>
    </source>
</evidence>
<evidence type="ECO:0000256" key="7">
    <source>
        <dbReference type="ARBA" id="ARBA00014177"/>
    </source>
</evidence>
<dbReference type="Gene3D" id="3.40.630.10">
    <property type="entry name" value="Zn peptidases"/>
    <property type="match status" value="1"/>
</dbReference>
<dbReference type="AlphaFoldDB" id="A0A2N9EKL4"/>
<evidence type="ECO:0000256" key="13">
    <source>
        <dbReference type="ARBA" id="ARBA00023285"/>
    </source>
</evidence>
<comment type="subunit">
    <text evidence="5">Homodimer.</text>
</comment>
<evidence type="ECO:0000259" key="19">
    <source>
        <dbReference type="Pfam" id="PF25597"/>
    </source>
</evidence>
<name>A0A2N9EKL4_FAGSY</name>
<dbReference type="Pfam" id="PF07687">
    <property type="entry name" value="M20_dimer"/>
    <property type="match status" value="1"/>
</dbReference>
<evidence type="ECO:0000256" key="3">
    <source>
        <dbReference type="ARBA" id="ARBA00004867"/>
    </source>
</evidence>
<feature type="compositionally biased region" description="Basic and acidic residues" evidence="16">
    <location>
        <begin position="130"/>
        <end position="154"/>
    </location>
</feature>
<dbReference type="Pfam" id="PF01546">
    <property type="entry name" value="Peptidase_M20"/>
    <property type="match status" value="1"/>
</dbReference>
<dbReference type="Pfam" id="PF25597">
    <property type="entry name" value="SH3_retrovirus"/>
    <property type="match status" value="1"/>
</dbReference>
<dbReference type="InterPro" id="IPR036264">
    <property type="entry name" value="Bact_exopeptidase_dim_dom"/>
</dbReference>
<dbReference type="InterPro" id="IPR050072">
    <property type="entry name" value="Peptidase_M20A"/>
</dbReference>
<feature type="domain" description="Reverse transcriptase Ty1/copia-type" evidence="18">
    <location>
        <begin position="222"/>
        <end position="293"/>
    </location>
</feature>
<dbReference type="InterPro" id="IPR002933">
    <property type="entry name" value="Peptidase_M20"/>
</dbReference>
<dbReference type="EC" id="3.5.1.16" evidence="6"/>
<dbReference type="CDD" id="cd09272">
    <property type="entry name" value="RNase_HI_RT_Ty1"/>
    <property type="match status" value="1"/>
</dbReference>
<sequence length="960" mass="108010">MAYYIINRSPRVTLDGKVAEEVWTGQEVDYSFMIIFGCSAYVHISGEDKLKLNPKSKKCIFLGFKKWAKGYKLWDPVAQKVVISRDAVFDEKSMTKAFKEEKSQAVESSNNIGRLMVQVELDELESQSNEEPHNNDQEQDSTRSDRPKCNERPPVRYGFEDVVSYALLTSSEDPFTFQEAIESSENDKWMEAMVEENESLSKNKTWELKKLPKGKKPISCKHTSIRVVLALVTHQNLELEQLNVKTAFLHGNLEEEIFMVQLEGFKQPGTKNLVCRLKKSLYGLKESPKQWLKSLLHKDFEMKDLGAAKKILGMEIRRDKEARMLWLSQKNYIRKMLEKFNILDAKPVSTLLANHFRLSGSQCPKNEEEIENMSKVLYASTVGWLMYAMVAPGGPICWKSTLQSIVAMSITEAEYMAVVKAAKEVLWLKGLVKELGLNQGDIVLEKVHTSENATDMLMKSVIITKFKHCLDLVNAEAEFDLRMASSHVKQTLGELDKDSFVTLLSKLIGEAKYVQNNPPELIPEEDRVVKHVLEALLPYSTTTGGGPLVINHVTYYQGRGNIIVEYPGTVPGNILSFVGCHMDVVTANPNDWEFDPFSLSIDGDKLRGRGTTDCLGHVALVTELMKKLGETKPKLKSTVVAVFIANEENSAISGVGVDALVKDGLLNKLKDGPLFWIDTADKQPCIGTGGMLPWKLKVTGKLFHSGLAHKSERKRKGELGGRNVLDYIVQMKMNWRSWKGPRQGVSYKCTRAINPLELAMEALKEIQSRFYRDFPPHPKEQVYGFATPSTMKPTQWSYPGGGINQIPAECTISGDVRLTPFYNIKDLMTKLQEYVDDINDNIEKLDTRGPVSKYVLPDENLRGSLTISFDEAMSGVACDLNSRGFHVLCKATEEVVGHVKPYSITGSLPLIRELQDEGFDVQTSGYGLMATYHAKNEYCLLSDMCQGYQVFVSIISQLED</sequence>
<evidence type="ECO:0000256" key="12">
    <source>
        <dbReference type="ARBA" id="ARBA00022833"/>
    </source>
</evidence>
<feature type="region of interest" description="Disordered" evidence="16">
    <location>
        <begin position="124"/>
        <end position="155"/>
    </location>
</feature>
<feature type="domain" description="Peptidase M20 dimerisation" evidence="17">
    <location>
        <begin position="751"/>
        <end position="840"/>
    </location>
</feature>
<dbReference type="GO" id="GO:0008777">
    <property type="term" value="F:acetylornithine deacetylase activity"/>
    <property type="evidence" value="ECO:0007669"/>
    <property type="project" value="UniProtKB-EC"/>
</dbReference>
<keyword evidence="12" id="KW-0862">Zinc</keyword>
<keyword evidence="10" id="KW-0479">Metal-binding</keyword>
<dbReference type="SUPFAM" id="SSF53187">
    <property type="entry name" value="Zn-dependent exopeptidases"/>
    <property type="match status" value="1"/>
</dbReference>
<evidence type="ECO:0000259" key="18">
    <source>
        <dbReference type="Pfam" id="PF07727"/>
    </source>
</evidence>
<evidence type="ECO:0000256" key="1">
    <source>
        <dbReference type="ARBA" id="ARBA00001941"/>
    </source>
</evidence>
<reference evidence="20" key="1">
    <citation type="submission" date="2018-02" db="EMBL/GenBank/DDBJ databases">
        <authorList>
            <person name="Cohen D.B."/>
            <person name="Kent A.D."/>
        </authorList>
    </citation>
    <scope>NUCLEOTIDE SEQUENCE</scope>
</reference>
<evidence type="ECO:0000256" key="4">
    <source>
        <dbReference type="ARBA" id="ARBA00005691"/>
    </source>
</evidence>
<dbReference type="InterPro" id="IPR011650">
    <property type="entry name" value="Peptidase_M20_dimer"/>
</dbReference>
<organism evidence="20">
    <name type="scientific">Fagus sylvatica</name>
    <name type="common">Beechnut</name>
    <dbReference type="NCBI Taxonomy" id="28930"/>
    <lineage>
        <taxon>Eukaryota</taxon>
        <taxon>Viridiplantae</taxon>
        <taxon>Streptophyta</taxon>
        <taxon>Embryophyta</taxon>
        <taxon>Tracheophyta</taxon>
        <taxon>Spermatophyta</taxon>
        <taxon>Magnoliopsida</taxon>
        <taxon>eudicotyledons</taxon>
        <taxon>Gunneridae</taxon>
        <taxon>Pentapetalae</taxon>
        <taxon>rosids</taxon>
        <taxon>fabids</taxon>
        <taxon>Fagales</taxon>
        <taxon>Fagaceae</taxon>
        <taxon>Fagus</taxon>
    </lineage>
</organism>
<comment type="cofactor">
    <cofactor evidence="1">
        <name>Co(2+)</name>
        <dbReference type="ChEBI" id="CHEBI:48828"/>
    </cofactor>
</comment>
<dbReference type="GO" id="GO:0046872">
    <property type="term" value="F:metal ion binding"/>
    <property type="evidence" value="ECO:0007669"/>
    <property type="project" value="UniProtKB-KW"/>
</dbReference>
<comment type="pathway">
    <text evidence="3">Amino-acid biosynthesis; L-arginine biosynthesis; L-ornithine from N(2)-acetyl-L-ornithine (linear): step 1/1.</text>
</comment>
<dbReference type="PANTHER" id="PTHR43808:SF3">
    <property type="entry name" value="ACETYLORNITHINE DEACETYLASE"/>
    <property type="match status" value="1"/>
</dbReference>
<dbReference type="SUPFAM" id="SSF55031">
    <property type="entry name" value="Bacterial exopeptidase dimerisation domain"/>
    <property type="match status" value="1"/>
</dbReference>
<gene>
    <name evidence="20" type="ORF">FSB_LOCUS3190</name>
</gene>
<keyword evidence="8" id="KW-0055">Arginine biosynthesis</keyword>
<comment type="catalytic activity">
    <reaction evidence="14">
        <text>N(2)-acetyl-L-ornithine + H2O = L-ornithine + acetate</text>
        <dbReference type="Rhea" id="RHEA:15941"/>
        <dbReference type="ChEBI" id="CHEBI:15377"/>
        <dbReference type="ChEBI" id="CHEBI:30089"/>
        <dbReference type="ChEBI" id="CHEBI:46911"/>
        <dbReference type="ChEBI" id="CHEBI:57805"/>
        <dbReference type="EC" id="3.5.1.16"/>
    </reaction>
</comment>